<feature type="region of interest" description="Disordered" evidence="1">
    <location>
        <begin position="459"/>
        <end position="519"/>
    </location>
</feature>
<dbReference type="EMBL" id="LR877148">
    <property type="protein sequence ID" value="CAD2215078.1"/>
    <property type="molecule type" value="Genomic_DNA"/>
</dbReference>
<feature type="region of interest" description="Disordered" evidence="1">
    <location>
        <begin position="392"/>
        <end position="413"/>
    </location>
</feature>
<feature type="compositionally biased region" description="Polar residues" evidence="1">
    <location>
        <begin position="492"/>
        <end position="519"/>
    </location>
</feature>
<dbReference type="OrthoDB" id="273734at2759"/>
<evidence type="ECO:0000313" key="3">
    <source>
        <dbReference type="Proteomes" id="UP000515908"/>
    </source>
</evidence>
<feature type="compositionally biased region" description="Low complexity" evidence="1">
    <location>
        <begin position="465"/>
        <end position="478"/>
    </location>
</feature>
<feature type="compositionally biased region" description="Polar residues" evidence="1">
    <location>
        <begin position="103"/>
        <end position="112"/>
    </location>
</feature>
<gene>
    <name evidence="2" type="ORF">ADEAN_000253100</name>
</gene>
<sequence>MGSFCSASKENVKDDLRHKRTINNKNNPTESYANWKEKFAVEATKSNPPQVVRDFPRMLVYVRLPDGTTNQSAMDKLQKTTKKSGKAGVSSPKKAANDPMKNPLTNSKPSQESVEEFQLRNAYVKETVVLLTKLCEEYDTFGKVFEAAWDRREREYTADGAMESKVMDVHQLFQLCCIESEMLVAPHTLSGAPSAGNTYLFDEENNTNNNNNNNNSKLNRASRQHSLNVTDLPGVLSVNNTVNSTGLGASQRRYANPMSANTSLAVHDTTQARLQACGGTVRDYSVQSVAFHLMTYAVQSVIYVPQQRLRHVLWMPWTTGQYEDIAWRVYFFSESLSAEEYRQCKRKAEQNMNFKASNHATMYPASSQVSRNNSCVDGESLDNSLLAPVQLNQGGGPAVASGEQRTAEGKSGSQKVFVVKHTLEARHHVDTAVEKNVPIYDLEWSCVVKLDKQFLSDKYHRRPSSGHPGSNNNVSNNSLNKAPTPAGGHFRTASNHNNGFPSSPENHIGNLDSNTNYNLPASQTKRRIEELDSEIMSVALTVDGCQLLKKKKQSYTNKWKESKKELAFLLEEQYKVPLNEVSQLKAKN</sequence>
<evidence type="ECO:0000313" key="2">
    <source>
        <dbReference type="EMBL" id="CAD2215078.1"/>
    </source>
</evidence>
<protein>
    <submittedName>
        <fullName evidence="2">Uncharacterized protein</fullName>
    </submittedName>
</protein>
<accession>A0A7G2C5J6</accession>
<feature type="region of interest" description="Disordered" evidence="1">
    <location>
        <begin position="1"/>
        <end position="30"/>
    </location>
</feature>
<organism evidence="2 3">
    <name type="scientific">Angomonas deanei</name>
    <dbReference type="NCBI Taxonomy" id="59799"/>
    <lineage>
        <taxon>Eukaryota</taxon>
        <taxon>Discoba</taxon>
        <taxon>Euglenozoa</taxon>
        <taxon>Kinetoplastea</taxon>
        <taxon>Metakinetoplastina</taxon>
        <taxon>Trypanosomatida</taxon>
        <taxon>Trypanosomatidae</taxon>
        <taxon>Strigomonadinae</taxon>
        <taxon>Angomonas</taxon>
    </lineage>
</organism>
<dbReference type="Proteomes" id="UP000515908">
    <property type="component" value="Chromosome 04"/>
</dbReference>
<keyword evidence="3" id="KW-1185">Reference proteome</keyword>
<dbReference type="VEuPathDB" id="TriTrypDB:ADEAN_000253100"/>
<feature type="region of interest" description="Disordered" evidence="1">
    <location>
        <begin position="69"/>
        <end position="113"/>
    </location>
</feature>
<proteinExistence type="predicted"/>
<name>A0A7G2C5J6_9TRYP</name>
<reference evidence="2 3" key="1">
    <citation type="submission" date="2020-08" db="EMBL/GenBank/DDBJ databases">
        <authorList>
            <person name="Newling K."/>
            <person name="Davey J."/>
            <person name="Forrester S."/>
        </authorList>
    </citation>
    <scope>NUCLEOTIDE SEQUENCE [LARGE SCALE GENOMIC DNA]</scope>
    <source>
        <strain evidence="3">Crithidia deanei Carvalho (ATCC PRA-265)</strain>
    </source>
</reference>
<evidence type="ECO:0000256" key="1">
    <source>
        <dbReference type="SAM" id="MobiDB-lite"/>
    </source>
</evidence>
<dbReference type="AlphaFoldDB" id="A0A7G2C5J6"/>